<name>A0AAV8Y1U1_9CUCU</name>
<evidence type="ECO:0000313" key="2">
    <source>
        <dbReference type="Proteomes" id="UP001162156"/>
    </source>
</evidence>
<reference evidence="1" key="1">
    <citation type="journal article" date="2023" name="Insect Mol. Biol.">
        <title>Genome sequencing provides insights into the evolution of gene families encoding plant cell wall-degrading enzymes in longhorned beetles.</title>
        <authorList>
            <person name="Shin N.R."/>
            <person name="Okamura Y."/>
            <person name="Kirsch R."/>
            <person name="Pauchet Y."/>
        </authorList>
    </citation>
    <scope>NUCLEOTIDE SEQUENCE</scope>
    <source>
        <strain evidence="1">RBIC_L_NR</strain>
    </source>
</reference>
<dbReference type="EMBL" id="JANEYF010002513">
    <property type="protein sequence ID" value="KAJ8945401.1"/>
    <property type="molecule type" value="Genomic_DNA"/>
</dbReference>
<evidence type="ECO:0000313" key="1">
    <source>
        <dbReference type="EMBL" id="KAJ8945401.1"/>
    </source>
</evidence>
<protein>
    <submittedName>
        <fullName evidence="1">Uncharacterized protein</fullName>
    </submittedName>
</protein>
<keyword evidence="2" id="KW-1185">Reference proteome</keyword>
<organism evidence="1 2">
    <name type="scientific">Rhamnusium bicolor</name>
    <dbReference type="NCBI Taxonomy" id="1586634"/>
    <lineage>
        <taxon>Eukaryota</taxon>
        <taxon>Metazoa</taxon>
        <taxon>Ecdysozoa</taxon>
        <taxon>Arthropoda</taxon>
        <taxon>Hexapoda</taxon>
        <taxon>Insecta</taxon>
        <taxon>Pterygota</taxon>
        <taxon>Neoptera</taxon>
        <taxon>Endopterygota</taxon>
        <taxon>Coleoptera</taxon>
        <taxon>Polyphaga</taxon>
        <taxon>Cucujiformia</taxon>
        <taxon>Chrysomeloidea</taxon>
        <taxon>Cerambycidae</taxon>
        <taxon>Lepturinae</taxon>
        <taxon>Rhagiini</taxon>
        <taxon>Rhamnusium</taxon>
    </lineage>
</organism>
<dbReference type="AlphaFoldDB" id="A0AAV8Y1U1"/>
<comment type="caution">
    <text evidence="1">The sequence shown here is derived from an EMBL/GenBank/DDBJ whole genome shotgun (WGS) entry which is preliminary data.</text>
</comment>
<dbReference type="Proteomes" id="UP001162156">
    <property type="component" value="Unassembled WGS sequence"/>
</dbReference>
<accession>A0AAV8Y1U1</accession>
<proteinExistence type="predicted"/>
<sequence length="94" mass="10879">MPENGDGDISRDIERCLEAARVSRSATSSQSLLVMRCSLIIGFQKKCLKQEQNFVQEIWNTLIAKCTDGYITNIMHFLELFRKMNIYSLLKVFK</sequence>
<gene>
    <name evidence="1" type="ORF">NQ314_009239</name>
</gene>